<organism evidence="3 4">
    <name type="scientific">Acinetobacter calcoaceticus</name>
    <dbReference type="NCBI Taxonomy" id="471"/>
    <lineage>
        <taxon>Bacteria</taxon>
        <taxon>Pseudomonadati</taxon>
        <taxon>Pseudomonadota</taxon>
        <taxon>Gammaproteobacteria</taxon>
        <taxon>Moraxellales</taxon>
        <taxon>Moraxellaceae</taxon>
        <taxon>Acinetobacter</taxon>
        <taxon>Acinetobacter calcoaceticus/baumannii complex</taxon>
    </lineage>
</organism>
<sequence length="335" mass="36796">MLKHKTPLSVAVLTILLSACQPKQPDPAVSSETAASTVVDTEPRLEGSTEKLVLKMPDCDDKNCPEFSVERLRSNQFVLDQIIDQAIITNLKQMLDSVEHGEQPASMAKATQSQSGKAAQSQSANASTELPASAAVTEQVSKTPAQHMADQVQPYLQTFLALDQELKAVGASHKINLLISPRILNSEAPLATVVINSSSYIGGAHGASAQTYYNFDLKHQKQIQLKDILQANQYPALEKLTYAAYKAWITETNPTVKVAEYEQAWKFKMSDNFYLGQQGLILQYGEYDIGPYVVGLPRLVIPYEQLNSILKDQYFPANMQLDQPSSSVVATKAPH</sequence>
<evidence type="ECO:0000313" key="3">
    <source>
        <dbReference type="EMBL" id="TCM63245.1"/>
    </source>
</evidence>
<comment type="caution">
    <text evidence="3">The sequence shown here is derived from an EMBL/GenBank/DDBJ whole genome shotgun (WGS) entry which is preliminary data.</text>
</comment>
<reference evidence="3 4" key="1">
    <citation type="submission" date="2019-03" db="EMBL/GenBank/DDBJ databases">
        <title>Genomic analyses of the natural microbiome of Caenorhabditis elegans.</title>
        <authorList>
            <person name="Samuel B."/>
        </authorList>
    </citation>
    <scope>NUCLEOTIDE SEQUENCE [LARGE SCALE GENOMIC DNA]</scope>
    <source>
        <strain evidence="3 4">JUb89</strain>
    </source>
</reference>
<dbReference type="Gene3D" id="3.90.640.20">
    <property type="entry name" value="Heat-shock cognate protein, ATPase"/>
    <property type="match status" value="1"/>
</dbReference>
<gene>
    <name evidence="3" type="ORF">EC844_12264</name>
</gene>
<keyword evidence="4" id="KW-1185">Reference proteome</keyword>
<dbReference type="OrthoDB" id="8610451at2"/>
<accession>A0A4R1XN34</accession>
<name>A0A4R1XN34_ACICA</name>
<feature type="compositionally biased region" description="Low complexity" evidence="1">
    <location>
        <begin position="108"/>
        <end position="128"/>
    </location>
</feature>
<dbReference type="Proteomes" id="UP000294963">
    <property type="component" value="Unassembled WGS sequence"/>
</dbReference>
<dbReference type="Pfam" id="PF11738">
    <property type="entry name" value="DUF3298"/>
    <property type="match status" value="1"/>
</dbReference>
<protein>
    <submittedName>
        <fullName evidence="3">Uncharacterized protein DUF3298</fullName>
    </submittedName>
</protein>
<feature type="compositionally biased region" description="Polar residues" evidence="1">
    <location>
        <begin position="30"/>
        <end position="39"/>
    </location>
</feature>
<dbReference type="InterPro" id="IPR021729">
    <property type="entry name" value="DUF3298"/>
</dbReference>
<dbReference type="InterPro" id="IPR037126">
    <property type="entry name" value="PdaC/RsiV-like_sf"/>
</dbReference>
<dbReference type="PROSITE" id="PS51257">
    <property type="entry name" value="PROKAR_LIPOPROTEIN"/>
    <property type="match status" value="1"/>
</dbReference>
<dbReference type="AlphaFoldDB" id="A0A4R1XN34"/>
<evidence type="ECO:0000313" key="4">
    <source>
        <dbReference type="Proteomes" id="UP000294963"/>
    </source>
</evidence>
<feature type="region of interest" description="Disordered" evidence="1">
    <location>
        <begin position="99"/>
        <end position="135"/>
    </location>
</feature>
<evidence type="ECO:0000256" key="1">
    <source>
        <dbReference type="SAM" id="MobiDB-lite"/>
    </source>
</evidence>
<feature type="region of interest" description="Disordered" evidence="1">
    <location>
        <begin position="24"/>
        <end position="43"/>
    </location>
</feature>
<feature type="domain" description="DUF3298" evidence="2">
    <location>
        <begin position="226"/>
        <end position="304"/>
    </location>
</feature>
<dbReference type="Gene3D" id="3.30.565.40">
    <property type="entry name" value="Fervidobacterium nodosum Rt17-B1 like"/>
    <property type="match status" value="1"/>
</dbReference>
<proteinExistence type="predicted"/>
<dbReference type="EMBL" id="SLVJ01000022">
    <property type="protein sequence ID" value="TCM63245.1"/>
    <property type="molecule type" value="Genomic_DNA"/>
</dbReference>
<evidence type="ECO:0000259" key="2">
    <source>
        <dbReference type="Pfam" id="PF11738"/>
    </source>
</evidence>